<comment type="caution">
    <text evidence="4">The sequence shown here is derived from an EMBL/GenBank/DDBJ whole genome shotgun (WGS) entry which is preliminary data.</text>
</comment>
<dbReference type="AlphaFoldDB" id="A0A397UUG5"/>
<gene>
    <name evidence="4" type="ORF">C2G38_2040620</name>
</gene>
<dbReference type="CDD" id="cd00051">
    <property type="entry name" value="EFh"/>
    <property type="match status" value="1"/>
</dbReference>
<feature type="domain" description="EF-hand" evidence="3">
    <location>
        <begin position="77"/>
        <end position="112"/>
    </location>
</feature>
<dbReference type="SMART" id="SM00054">
    <property type="entry name" value="EFh"/>
    <property type="match status" value="3"/>
</dbReference>
<evidence type="ECO:0000256" key="2">
    <source>
        <dbReference type="ARBA" id="ARBA00022837"/>
    </source>
</evidence>
<dbReference type="GO" id="GO:1903475">
    <property type="term" value="P:mitotic actomyosin contractile ring assembly"/>
    <property type="evidence" value="ECO:0007669"/>
    <property type="project" value="TreeGrafter"/>
</dbReference>
<evidence type="ECO:0000313" key="4">
    <source>
        <dbReference type="EMBL" id="RIB13900.1"/>
    </source>
</evidence>
<dbReference type="SUPFAM" id="SSF47473">
    <property type="entry name" value="EF-hand"/>
    <property type="match status" value="1"/>
</dbReference>
<keyword evidence="5" id="KW-1185">Reference proteome</keyword>
<dbReference type="PROSITE" id="PS50222">
    <property type="entry name" value="EF_HAND_2"/>
    <property type="match status" value="2"/>
</dbReference>
<dbReference type="InterPro" id="IPR002048">
    <property type="entry name" value="EF_hand_dom"/>
</dbReference>
<evidence type="ECO:0000313" key="5">
    <source>
        <dbReference type="Proteomes" id="UP000266673"/>
    </source>
</evidence>
<dbReference type="GO" id="GO:0016460">
    <property type="term" value="C:myosin II complex"/>
    <property type="evidence" value="ECO:0007669"/>
    <property type="project" value="TreeGrafter"/>
</dbReference>
<evidence type="ECO:0000259" key="3">
    <source>
        <dbReference type="PROSITE" id="PS50222"/>
    </source>
</evidence>
<dbReference type="Pfam" id="PF13499">
    <property type="entry name" value="EF-hand_7"/>
    <property type="match status" value="1"/>
</dbReference>
<dbReference type="PANTHER" id="PTHR23048:SF0">
    <property type="entry name" value="CALMODULIN LIKE 3"/>
    <property type="match status" value="1"/>
</dbReference>
<reference evidence="4 5" key="1">
    <citation type="submission" date="2018-06" db="EMBL/GenBank/DDBJ databases">
        <title>Comparative genomics reveals the genomic features of Rhizophagus irregularis, R. cerebriforme, R. diaphanum and Gigaspora rosea, and their symbiotic lifestyle signature.</title>
        <authorList>
            <person name="Morin E."/>
            <person name="San Clemente H."/>
            <person name="Chen E.C.H."/>
            <person name="De La Providencia I."/>
            <person name="Hainaut M."/>
            <person name="Kuo A."/>
            <person name="Kohler A."/>
            <person name="Murat C."/>
            <person name="Tang N."/>
            <person name="Roy S."/>
            <person name="Loubradou J."/>
            <person name="Henrissat B."/>
            <person name="Grigoriev I.V."/>
            <person name="Corradi N."/>
            <person name="Roux C."/>
            <person name="Martin F.M."/>
        </authorList>
    </citation>
    <scope>NUCLEOTIDE SEQUENCE [LARGE SCALE GENOMIC DNA]</scope>
    <source>
        <strain evidence="4 5">DAOM 194757</strain>
    </source>
</reference>
<dbReference type="EMBL" id="QKWP01000883">
    <property type="protein sequence ID" value="RIB13900.1"/>
    <property type="molecule type" value="Genomic_DNA"/>
</dbReference>
<protein>
    <recommendedName>
        <fullName evidence="3">EF-hand domain-containing protein</fullName>
    </recommendedName>
</protein>
<dbReference type="OrthoDB" id="26525at2759"/>
<sequence>MSKKEEQKKEYYQAFKLFDNKGNDTIPPEALGDLLRALGQNPSQAEVSELTKTAGANITFEKFVSILERPGGFAPAATYEEFVEGFQVLDKDRSGYISAGELRYVLTSLGEKLSEGEVDELMKTVEVDKNGNIKYEECFKCQKPATFCYLIIDISATLKSGTSIKTDKVMN</sequence>
<dbReference type="InterPro" id="IPR018247">
    <property type="entry name" value="EF_Hand_1_Ca_BS"/>
</dbReference>
<dbReference type="STRING" id="44941.A0A397UUG5"/>
<dbReference type="Proteomes" id="UP000266673">
    <property type="component" value="Unassembled WGS sequence"/>
</dbReference>
<dbReference type="PANTHER" id="PTHR23048">
    <property type="entry name" value="MYOSIN LIGHT CHAIN 1, 3"/>
    <property type="match status" value="1"/>
</dbReference>
<feature type="domain" description="EF-hand" evidence="3">
    <location>
        <begin position="6"/>
        <end position="41"/>
    </location>
</feature>
<evidence type="ECO:0000256" key="1">
    <source>
        <dbReference type="ARBA" id="ARBA00022737"/>
    </source>
</evidence>
<organism evidence="4 5">
    <name type="scientific">Gigaspora rosea</name>
    <dbReference type="NCBI Taxonomy" id="44941"/>
    <lineage>
        <taxon>Eukaryota</taxon>
        <taxon>Fungi</taxon>
        <taxon>Fungi incertae sedis</taxon>
        <taxon>Mucoromycota</taxon>
        <taxon>Glomeromycotina</taxon>
        <taxon>Glomeromycetes</taxon>
        <taxon>Diversisporales</taxon>
        <taxon>Gigasporaceae</taxon>
        <taxon>Gigaspora</taxon>
    </lineage>
</organism>
<dbReference type="PROSITE" id="PS00018">
    <property type="entry name" value="EF_HAND_1"/>
    <property type="match status" value="1"/>
</dbReference>
<dbReference type="InterPro" id="IPR050230">
    <property type="entry name" value="CALM/Myosin/TropC-like"/>
</dbReference>
<dbReference type="InterPro" id="IPR011992">
    <property type="entry name" value="EF-hand-dom_pair"/>
</dbReference>
<keyword evidence="1" id="KW-0677">Repeat</keyword>
<name>A0A397UUG5_9GLOM</name>
<keyword evidence="2" id="KW-0106">Calcium</keyword>
<proteinExistence type="predicted"/>
<dbReference type="FunFam" id="1.10.238.10:FF:000001">
    <property type="entry name" value="Calmodulin 1"/>
    <property type="match status" value="1"/>
</dbReference>
<accession>A0A397UUG5</accession>
<dbReference type="GO" id="GO:0005509">
    <property type="term" value="F:calcium ion binding"/>
    <property type="evidence" value="ECO:0007669"/>
    <property type="project" value="InterPro"/>
</dbReference>
<dbReference type="Gene3D" id="1.10.238.10">
    <property type="entry name" value="EF-hand"/>
    <property type="match status" value="2"/>
</dbReference>